<sequence length="96" mass="10855">MPSMRVDVRMMASLIFLTFRGLQDIRKRSVFVFEGRRKQHNSERKRRNGGGGGRERKRLAVLRKPEMAGVVAESGKRGVECRGGGCPPLITKWKGK</sequence>
<proteinExistence type="predicted"/>
<evidence type="ECO:0000313" key="3">
    <source>
        <dbReference type="Proteomes" id="UP001054945"/>
    </source>
</evidence>
<protein>
    <submittedName>
        <fullName evidence="2">Uncharacterized protein</fullName>
    </submittedName>
</protein>
<dbReference type="EMBL" id="BPLR01010990">
    <property type="protein sequence ID" value="GIY43542.1"/>
    <property type="molecule type" value="Genomic_DNA"/>
</dbReference>
<reference evidence="2 3" key="1">
    <citation type="submission" date="2021-06" db="EMBL/GenBank/DDBJ databases">
        <title>Caerostris extrusa draft genome.</title>
        <authorList>
            <person name="Kono N."/>
            <person name="Arakawa K."/>
        </authorList>
    </citation>
    <scope>NUCLEOTIDE SEQUENCE [LARGE SCALE GENOMIC DNA]</scope>
</reference>
<accession>A0AAV4TFE3</accession>
<name>A0AAV4TFE3_CAEEX</name>
<gene>
    <name evidence="2" type="ORF">CEXT_702491</name>
</gene>
<comment type="caution">
    <text evidence="2">The sequence shown here is derived from an EMBL/GenBank/DDBJ whole genome shotgun (WGS) entry which is preliminary data.</text>
</comment>
<organism evidence="2 3">
    <name type="scientific">Caerostris extrusa</name>
    <name type="common">Bark spider</name>
    <name type="synonym">Caerostris bankana</name>
    <dbReference type="NCBI Taxonomy" id="172846"/>
    <lineage>
        <taxon>Eukaryota</taxon>
        <taxon>Metazoa</taxon>
        <taxon>Ecdysozoa</taxon>
        <taxon>Arthropoda</taxon>
        <taxon>Chelicerata</taxon>
        <taxon>Arachnida</taxon>
        <taxon>Araneae</taxon>
        <taxon>Araneomorphae</taxon>
        <taxon>Entelegynae</taxon>
        <taxon>Araneoidea</taxon>
        <taxon>Araneidae</taxon>
        <taxon>Caerostris</taxon>
    </lineage>
</organism>
<dbReference type="Proteomes" id="UP001054945">
    <property type="component" value="Unassembled WGS sequence"/>
</dbReference>
<keyword evidence="3" id="KW-1185">Reference proteome</keyword>
<dbReference type="AlphaFoldDB" id="A0AAV4TFE3"/>
<feature type="region of interest" description="Disordered" evidence="1">
    <location>
        <begin position="36"/>
        <end position="58"/>
    </location>
</feature>
<evidence type="ECO:0000313" key="2">
    <source>
        <dbReference type="EMBL" id="GIY43542.1"/>
    </source>
</evidence>
<evidence type="ECO:0000256" key="1">
    <source>
        <dbReference type="SAM" id="MobiDB-lite"/>
    </source>
</evidence>